<gene>
    <name evidence="1" type="ORF">VNO80_23115</name>
</gene>
<proteinExistence type="predicted"/>
<keyword evidence="2" id="KW-1185">Reference proteome</keyword>
<name>A0AAN9QUP4_PHACN</name>
<accession>A0AAN9QUP4</accession>
<comment type="caution">
    <text evidence="1">The sequence shown here is derived from an EMBL/GenBank/DDBJ whole genome shotgun (WGS) entry which is preliminary data.</text>
</comment>
<dbReference type="EMBL" id="JAYMYR010000008">
    <property type="protein sequence ID" value="KAK7348557.1"/>
    <property type="molecule type" value="Genomic_DNA"/>
</dbReference>
<evidence type="ECO:0000313" key="1">
    <source>
        <dbReference type="EMBL" id="KAK7348557.1"/>
    </source>
</evidence>
<sequence length="67" mass="7263">MAKDMRLAIASVTNVARCGLTTCPSHKKDKGLEDEHADPFSSDPVKLLEIGHRQGKKQVVVSLTCNS</sequence>
<protein>
    <submittedName>
        <fullName evidence="1">Uncharacterized protein</fullName>
    </submittedName>
</protein>
<dbReference type="Proteomes" id="UP001374584">
    <property type="component" value="Unassembled WGS sequence"/>
</dbReference>
<reference evidence="1 2" key="1">
    <citation type="submission" date="2024-01" db="EMBL/GenBank/DDBJ databases">
        <title>The genomes of 5 underutilized Papilionoideae crops provide insights into root nodulation and disease resistanc.</title>
        <authorList>
            <person name="Jiang F."/>
        </authorList>
    </citation>
    <scope>NUCLEOTIDE SEQUENCE [LARGE SCALE GENOMIC DNA]</scope>
    <source>
        <strain evidence="1">JINMINGXINNONG_FW02</strain>
        <tissue evidence="1">Leaves</tissue>
    </source>
</reference>
<organism evidence="1 2">
    <name type="scientific">Phaseolus coccineus</name>
    <name type="common">Scarlet runner bean</name>
    <name type="synonym">Phaseolus multiflorus</name>
    <dbReference type="NCBI Taxonomy" id="3886"/>
    <lineage>
        <taxon>Eukaryota</taxon>
        <taxon>Viridiplantae</taxon>
        <taxon>Streptophyta</taxon>
        <taxon>Embryophyta</taxon>
        <taxon>Tracheophyta</taxon>
        <taxon>Spermatophyta</taxon>
        <taxon>Magnoliopsida</taxon>
        <taxon>eudicotyledons</taxon>
        <taxon>Gunneridae</taxon>
        <taxon>Pentapetalae</taxon>
        <taxon>rosids</taxon>
        <taxon>fabids</taxon>
        <taxon>Fabales</taxon>
        <taxon>Fabaceae</taxon>
        <taxon>Papilionoideae</taxon>
        <taxon>50 kb inversion clade</taxon>
        <taxon>NPAAA clade</taxon>
        <taxon>indigoferoid/millettioid clade</taxon>
        <taxon>Phaseoleae</taxon>
        <taxon>Phaseolus</taxon>
    </lineage>
</organism>
<evidence type="ECO:0000313" key="2">
    <source>
        <dbReference type="Proteomes" id="UP001374584"/>
    </source>
</evidence>
<dbReference type="AlphaFoldDB" id="A0AAN9QUP4"/>